<feature type="binding site" evidence="6">
    <location>
        <position position="317"/>
    </location>
    <ligand>
        <name>substrate</name>
    </ligand>
</feature>
<protein>
    <recommendedName>
        <fullName evidence="3 6">Alanine racemase</fullName>
        <ecNumber evidence="3 6">5.1.1.1</ecNumber>
    </recommendedName>
</protein>
<evidence type="ECO:0000313" key="8">
    <source>
        <dbReference type="EMBL" id="MCC8427977.1"/>
    </source>
</evidence>
<dbReference type="SMART" id="SM01005">
    <property type="entry name" value="Ala_racemase_C"/>
    <property type="match status" value="1"/>
</dbReference>
<organism evidence="8 9">
    <name type="scientific">Reyranella aquatilis</name>
    <dbReference type="NCBI Taxonomy" id="2035356"/>
    <lineage>
        <taxon>Bacteria</taxon>
        <taxon>Pseudomonadati</taxon>
        <taxon>Pseudomonadota</taxon>
        <taxon>Alphaproteobacteria</taxon>
        <taxon>Hyphomicrobiales</taxon>
        <taxon>Reyranellaceae</taxon>
        <taxon>Reyranella</taxon>
    </lineage>
</organism>
<dbReference type="Proteomes" id="UP001198862">
    <property type="component" value="Unassembled WGS sequence"/>
</dbReference>
<evidence type="ECO:0000256" key="1">
    <source>
        <dbReference type="ARBA" id="ARBA00000316"/>
    </source>
</evidence>
<feature type="binding site" evidence="6">
    <location>
        <position position="147"/>
    </location>
    <ligand>
        <name>substrate</name>
    </ligand>
</feature>
<comment type="caution">
    <text evidence="8">The sequence shown here is derived from an EMBL/GenBank/DDBJ whole genome shotgun (WGS) entry which is preliminary data.</text>
</comment>
<dbReference type="PANTHER" id="PTHR30511:SF0">
    <property type="entry name" value="ALANINE RACEMASE, CATABOLIC-RELATED"/>
    <property type="match status" value="1"/>
</dbReference>
<dbReference type="SUPFAM" id="SSF51419">
    <property type="entry name" value="PLP-binding barrel"/>
    <property type="match status" value="1"/>
</dbReference>
<dbReference type="CDD" id="cd00430">
    <property type="entry name" value="PLPDE_III_AR"/>
    <property type="match status" value="1"/>
</dbReference>
<evidence type="ECO:0000256" key="4">
    <source>
        <dbReference type="ARBA" id="ARBA00022898"/>
    </source>
</evidence>
<dbReference type="InterPro" id="IPR029066">
    <property type="entry name" value="PLP-binding_barrel"/>
</dbReference>
<dbReference type="EC" id="5.1.1.1" evidence="3 6"/>
<name>A0ABS8KQC6_9HYPH</name>
<dbReference type="PANTHER" id="PTHR30511">
    <property type="entry name" value="ALANINE RACEMASE"/>
    <property type="match status" value="1"/>
</dbReference>
<feature type="modified residue" description="N6-(pyridoxal phosphate)lysine" evidence="6">
    <location>
        <position position="49"/>
    </location>
</feature>
<feature type="active site" description="Proton acceptor; specific for L-alanine" evidence="6">
    <location>
        <position position="269"/>
    </location>
</feature>
<dbReference type="Pfam" id="PF01168">
    <property type="entry name" value="Ala_racemase_N"/>
    <property type="match status" value="1"/>
</dbReference>
<dbReference type="InterPro" id="IPR009006">
    <property type="entry name" value="Ala_racemase/Decarboxylase_C"/>
</dbReference>
<dbReference type="Gene3D" id="3.20.20.10">
    <property type="entry name" value="Alanine racemase"/>
    <property type="match status" value="1"/>
</dbReference>
<dbReference type="NCBIfam" id="TIGR00492">
    <property type="entry name" value="alr"/>
    <property type="match status" value="1"/>
</dbReference>
<dbReference type="HAMAP" id="MF_01201">
    <property type="entry name" value="Ala_racemase"/>
    <property type="match status" value="1"/>
</dbReference>
<dbReference type="Pfam" id="PF00842">
    <property type="entry name" value="Ala_racemase_C"/>
    <property type="match status" value="1"/>
</dbReference>
<dbReference type="Gene3D" id="2.40.37.10">
    <property type="entry name" value="Lyase, Ornithine Decarboxylase, Chain A, domain 1"/>
    <property type="match status" value="1"/>
</dbReference>
<sequence length="389" mass="41867">MSIPADEEAARRAGAILSIDLGAIAANWRGLRDAGRATGRPIDCAAVLKADAYGTGAALVGPRLAAEGCRHFFVAQIDEGIALRRVLPEPPIYVLNGLLPGTEGDFVAHRLIPVLNHLGQLNAWRAAAQRLNQALDAVVHLDTGLHRLGFGAEDAQVLINERGRLRGLRLALIMSHLVAAEETSNPINGEQLSRFRTFVRAMPGAPTSLANSSGIFLGPDYHFDLLRPGAALYGINPLPGQPNPMLSVVTLRAHILQTRRIDAFQTVGYGGAWRSARPSRIATIALGYADGYFRNLINRTQVHLAGRKVPVIGRISMDLVTIDVTDVPEAECQAGSMVEVLGPHLTPDDLADHARTNAYEVMTALGRRYHRAYVDGYADAPTEETGEAP</sequence>
<comment type="pathway">
    <text evidence="6">Amino-acid biosynthesis; D-alanine biosynthesis; D-alanine from L-alanine: step 1/1.</text>
</comment>
<keyword evidence="9" id="KW-1185">Reference proteome</keyword>
<dbReference type="RefSeq" id="WP_230549182.1">
    <property type="nucleotide sequence ID" value="NZ_JAJISD010000001.1"/>
</dbReference>
<dbReference type="InterPro" id="IPR001608">
    <property type="entry name" value="Ala_racemase_N"/>
</dbReference>
<reference evidence="8 9" key="1">
    <citation type="submission" date="2021-11" db="EMBL/GenBank/DDBJ databases">
        <authorList>
            <person name="Lee D.-H."/>
            <person name="Kim S.-B."/>
        </authorList>
    </citation>
    <scope>NUCLEOTIDE SEQUENCE [LARGE SCALE GENOMIC DNA]</scope>
    <source>
        <strain evidence="8 9">KCTC 52223</strain>
    </source>
</reference>
<feature type="domain" description="Alanine racemase C-terminal" evidence="7">
    <location>
        <begin position="248"/>
        <end position="374"/>
    </location>
</feature>
<evidence type="ECO:0000256" key="3">
    <source>
        <dbReference type="ARBA" id="ARBA00013089"/>
    </source>
</evidence>
<feature type="active site" description="Proton acceptor; specific for D-alanine" evidence="6">
    <location>
        <position position="49"/>
    </location>
</feature>
<comment type="catalytic activity">
    <reaction evidence="1 6">
        <text>L-alanine = D-alanine</text>
        <dbReference type="Rhea" id="RHEA:20249"/>
        <dbReference type="ChEBI" id="CHEBI:57416"/>
        <dbReference type="ChEBI" id="CHEBI:57972"/>
        <dbReference type="EC" id="5.1.1.1"/>
    </reaction>
</comment>
<dbReference type="SUPFAM" id="SSF50621">
    <property type="entry name" value="Alanine racemase C-terminal domain-like"/>
    <property type="match status" value="1"/>
</dbReference>
<dbReference type="EMBL" id="JAJISD010000001">
    <property type="protein sequence ID" value="MCC8427977.1"/>
    <property type="molecule type" value="Genomic_DNA"/>
</dbReference>
<dbReference type="InterPro" id="IPR011079">
    <property type="entry name" value="Ala_racemase_C"/>
</dbReference>
<evidence type="ECO:0000313" key="9">
    <source>
        <dbReference type="Proteomes" id="UP001198862"/>
    </source>
</evidence>
<gene>
    <name evidence="8" type="primary">alr</name>
    <name evidence="8" type="ORF">LJ725_03300</name>
</gene>
<evidence type="ECO:0000256" key="2">
    <source>
        <dbReference type="ARBA" id="ARBA00001933"/>
    </source>
</evidence>
<accession>A0ABS8KQC6</accession>
<comment type="cofactor">
    <cofactor evidence="2 6">
        <name>pyridoxal 5'-phosphate</name>
        <dbReference type="ChEBI" id="CHEBI:597326"/>
    </cofactor>
</comment>
<keyword evidence="4 6" id="KW-0663">Pyridoxal phosphate</keyword>
<dbReference type="InterPro" id="IPR000821">
    <property type="entry name" value="Ala_racemase"/>
</dbReference>
<keyword evidence="5 6" id="KW-0413">Isomerase</keyword>
<evidence type="ECO:0000256" key="6">
    <source>
        <dbReference type="HAMAP-Rule" id="MF_01201"/>
    </source>
</evidence>
<dbReference type="GO" id="GO:0008784">
    <property type="term" value="F:alanine racemase activity"/>
    <property type="evidence" value="ECO:0007669"/>
    <property type="project" value="UniProtKB-EC"/>
</dbReference>
<dbReference type="PRINTS" id="PR00992">
    <property type="entry name" value="ALARACEMASE"/>
</dbReference>
<evidence type="ECO:0000259" key="7">
    <source>
        <dbReference type="SMART" id="SM01005"/>
    </source>
</evidence>
<proteinExistence type="inferred from homology"/>
<comment type="function">
    <text evidence="6">Catalyzes the interconversion of L-alanine and D-alanine. May also act on other amino acids.</text>
</comment>
<evidence type="ECO:0000256" key="5">
    <source>
        <dbReference type="ARBA" id="ARBA00023235"/>
    </source>
</evidence>
<comment type="similarity">
    <text evidence="6">Belongs to the alanine racemase family.</text>
</comment>